<sequence length="76" mass="8315">MTTLATTAVEFDLTLVALTVEEAARRLSIGRTTMYALIRDGEIETIPIGRARRVPAEAVANYVRARMQKNPTPIAA</sequence>
<dbReference type="NCBIfam" id="TIGR01764">
    <property type="entry name" value="excise"/>
    <property type="match status" value="1"/>
</dbReference>
<feature type="domain" description="Helix-turn-helix" evidence="1">
    <location>
        <begin position="18"/>
        <end position="66"/>
    </location>
</feature>
<accession>A0AB39TLW5</accession>
<evidence type="ECO:0000259" key="1">
    <source>
        <dbReference type="Pfam" id="PF12728"/>
    </source>
</evidence>
<gene>
    <name evidence="2" type="ORF">AB2U05_17405</name>
</gene>
<proteinExistence type="predicted"/>
<reference evidence="2" key="1">
    <citation type="submission" date="2024-07" db="EMBL/GenBank/DDBJ databases">
        <authorList>
            <person name="Yu S.T."/>
        </authorList>
    </citation>
    <scope>NUCLEOTIDE SEQUENCE</scope>
    <source>
        <strain evidence="2">Y1</strain>
    </source>
</reference>
<dbReference type="GO" id="GO:0003677">
    <property type="term" value="F:DNA binding"/>
    <property type="evidence" value="ECO:0007669"/>
    <property type="project" value="InterPro"/>
</dbReference>
<organism evidence="2">
    <name type="scientific">Streptomyces sp. Y1</name>
    <dbReference type="NCBI Taxonomy" id="3238634"/>
    <lineage>
        <taxon>Bacteria</taxon>
        <taxon>Bacillati</taxon>
        <taxon>Actinomycetota</taxon>
        <taxon>Actinomycetes</taxon>
        <taxon>Kitasatosporales</taxon>
        <taxon>Streptomycetaceae</taxon>
        <taxon>Streptomyces</taxon>
    </lineage>
</organism>
<name>A0AB39TLW5_9ACTN</name>
<evidence type="ECO:0000313" key="2">
    <source>
        <dbReference type="EMBL" id="XDQ80106.1"/>
    </source>
</evidence>
<dbReference type="InterPro" id="IPR041657">
    <property type="entry name" value="HTH_17"/>
</dbReference>
<dbReference type="Pfam" id="PF12728">
    <property type="entry name" value="HTH_17"/>
    <property type="match status" value="1"/>
</dbReference>
<dbReference type="AlphaFoldDB" id="A0AB39TLW5"/>
<dbReference type="EMBL" id="CP163445">
    <property type="protein sequence ID" value="XDQ80106.1"/>
    <property type="molecule type" value="Genomic_DNA"/>
</dbReference>
<dbReference type="RefSeq" id="WP_369183666.1">
    <property type="nucleotide sequence ID" value="NZ_CP163445.1"/>
</dbReference>
<protein>
    <submittedName>
        <fullName evidence="2">Helix-turn-helix domain-containing protein</fullName>
    </submittedName>
</protein>
<dbReference type="InterPro" id="IPR010093">
    <property type="entry name" value="SinI_DNA-bd"/>
</dbReference>